<gene>
    <name evidence="1" type="ORF">AB0I59_37640</name>
</gene>
<name>A0ABV3GRT4_MICGL</name>
<dbReference type="EMBL" id="JBFALK010000029">
    <property type="protein sequence ID" value="MEV0974353.1"/>
    <property type="molecule type" value="Genomic_DNA"/>
</dbReference>
<evidence type="ECO:0000313" key="1">
    <source>
        <dbReference type="EMBL" id="MEV0974353.1"/>
    </source>
</evidence>
<proteinExistence type="predicted"/>
<protein>
    <recommendedName>
        <fullName evidence="3">Helix-turn-helix domain-containing protein</fullName>
    </recommendedName>
</protein>
<evidence type="ECO:0008006" key="3">
    <source>
        <dbReference type="Google" id="ProtNLM"/>
    </source>
</evidence>
<dbReference type="RefSeq" id="WP_358140858.1">
    <property type="nucleotide sequence ID" value="NZ_JBFALK010000029.1"/>
</dbReference>
<dbReference type="Proteomes" id="UP001551675">
    <property type="component" value="Unassembled WGS sequence"/>
</dbReference>
<accession>A0ABV3GRT4</accession>
<organism evidence="1 2">
    <name type="scientific">Microtetraspora glauca</name>
    <dbReference type="NCBI Taxonomy" id="1996"/>
    <lineage>
        <taxon>Bacteria</taxon>
        <taxon>Bacillati</taxon>
        <taxon>Actinomycetota</taxon>
        <taxon>Actinomycetes</taxon>
        <taxon>Streptosporangiales</taxon>
        <taxon>Streptosporangiaceae</taxon>
        <taxon>Microtetraspora</taxon>
    </lineage>
</organism>
<comment type="caution">
    <text evidence="1">The sequence shown here is derived from an EMBL/GenBank/DDBJ whole genome shotgun (WGS) entry which is preliminary data.</text>
</comment>
<reference evidence="1 2" key="1">
    <citation type="submission" date="2024-06" db="EMBL/GenBank/DDBJ databases">
        <title>The Natural Products Discovery Center: Release of the First 8490 Sequenced Strains for Exploring Actinobacteria Biosynthetic Diversity.</title>
        <authorList>
            <person name="Kalkreuter E."/>
            <person name="Kautsar S.A."/>
            <person name="Yang D."/>
            <person name="Bader C.D."/>
            <person name="Teijaro C.N."/>
            <person name="Fluegel L."/>
            <person name="Davis C.M."/>
            <person name="Simpson J.R."/>
            <person name="Lauterbach L."/>
            <person name="Steele A.D."/>
            <person name="Gui C."/>
            <person name="Meng S."/>
            <person name="Li G."/>
            <person name="Viehrig K."/>
            <person name="Ye F."/>
            <person name="Su P."/>
            <person name="Kiefer A.F."/>
            <person name="Nichols A."/>
            <person name="Cepeda A.J."/>
            <person name="Yan W."/>
            <person name="Fan B."/>
            <person name="Jiang Y."/>
            <person name="Adhikari A."/>
            <person name="Zheng C.-J."/>
            <person name="Schuster L."/>
            <person name="Cowan T.M."/>
            <person name="Smanski M.J."/>
            <person name="Chevrette M.G."/>
            <person name="De Carvalho L.P.S."/>
            <person name="Shen B."/>
        </authorList>
    </citation>
    <scope>NUCLEOTIDE SEQUENCE [LARGE SCALE GENOMIC DNA]</scope>
    <source>
        <strain evidence="1 2">NPDC050100</strain>
    </source>
</reference>
<dbReference type="Gene3D" id="1.10.10.60">
    <property type="entry name" value="Homeodomain-like"/>
    <property type="match status" value="2"/>
</dbReference>
<evidence type="ECO:0000313" key="2">
    <source>
        <dbReference type="Proteomes" id="UP001551675"/>
    </source>
</evidence>
<keyword evidence="2" id="KW-1185">Reference proteome</keyword>
<sequence length="125" mass="13841">MGAIGKVQTFLTPAQVKALVASYRAGASTTELSESFGIHRRTVVAHLHRQDVPLRRDGLPAKHVKTAARLYDEGWSLAQIGTKFGTTANTVRVVLLAQGVETRKPWERTRQRRLAPDLGRPRSDD</sequence>